<reference evidence="2 3" key="1">
    <citation type="submission" date="2017-08" db="EMBL/GenBank/DDBJ databases">
        <title>Acidophilic green algal genome provides insights into adaptation to an acidic environment.</title>
        <authorList>
            <person name="Hirooka S."/>
            <person name="Hirose Y."/>
            <person name="Kanesaki Y."/>
            <person name="Higuchi S."/>
            <person name="Fujiwara T."/>
            <person name="Onuma R."/>
            <person name="Era A."/>
            <person name="Ohbayashi R."/>
            <person name="Uzuka A."/>
            <person name="Nozaki H."/>
            <person name="Yoshikawa H."/>
            <person name="Miyagishima S.Y."/>
        </authorList>
    </citation>
    <scope>NUCLEOTIDE SEQUENCE [LARGE SCALE GENOMIC DNA]</scope>
    <source>
        <strain evidence="2 3">NIES-2499</strain>
    </source>
</reference>
<feature type="coiled-coil region" evidence="1">
    <location>
        <begin position="238"/>
        <end position="332"/>
    </location>
</feature>
<protein>
    <submittedName>
        <fullName evidence="2">Uncharacterized protein</fullName>
    </submittedName>
</protein>
<gene>
    <name evidence="2" type="ORF">CEUSTIGMA_g11064.t1</name>
</gene>
<dbReference type="AlphaFoldDB" id="A0A250XLH9"/>
<keyword evidence="3" id="KW-1185">Reference proteome</keyword>
<evidence type="ECO:0000256" key="1">
    <source>
        <dbReference type="SAM" id="Coils"/>
    </source>
</evidence>
<dbReference type="EMBL" id="BEGY01000103">
    <property type="protein sequence ID" value="GAX83640.1"/>
    <property type="molecule type" value="Genomic_DNA"/>
</dbReference>
<accession>A0A250XLH9</accession>
<organism evidence="2 3">
    <name type="scientific">Chlamydomonas eustigma</name>
    <dbReference type="NCBI Taxonomy" id="1157962"/>
    <lineage>
        <taxon>Eukaryota</taxon>
        <taxon>Viridiplantae</taxon>
        <taxon>Chlorophyta</taxon>
        <taxon>core chlorophytes</taxon>
        <taxon>Chlorophyceae</taxon>
        <taxon>CS clade</taxon>
        <taxon>Chlamydomonadales</taxon>
        <taxon>Chlamydomonadaceae</taxon>
        <taxon>Chlamydomonas</taxon>
    </lineage>
</organism>
<dbReference type="Proteomes" id="UP000232323">
    <property type="component" value="Unassembled WGS sequence"/>
</dbReference>
<sequence length="413" mass="45312">MCSEGFNPHTALLVFQGKMTSASSSLGSLNSLQCVSSCSIASYSPSEGQQEEGQSSLQDLSYRKASSWASLKAKRRTKHVTRNITPHRRQRLRQLISREKTLQGILRMILSSATLLSPPHASRKAPYDTSTGVLSAPAGITSSSGRIMAHLNQEARQDTMKAETELTPASAPPGTLCPVDRPQQHLTAGDVPQSRILRNAFSVDIGCQTAGPHLINQGVTEVCPEVVRDQTAPQNAAVEAEGENLAGLEKRFQALKQQLEQQQMMCLVQHFRIIQITKEAEEEAEEQAESLAAVEVTAISLQEQLAEERDKNRRLEAEAESLRQVVAELRKDNRGGNNSIKKAIMQFDDWDVICGSSRVVAAGEERSSGTAALRRKTCDINCSVTQQQQQQYAFPASRRPSQLTLDLAQSQYS</sequence>
<evidence type="ECO:0000313" key="3">
    <source>
        <dbReference type="Proteomes" id="UP000232323"/>
    </source>
</evidence>
<evidence type="ECO:0000313" key="2">
    <source>
        <dbReference type="EMBL" id="GAX83640.1"/>
    </source>
</evidence>
<keyword evidence="1" id="KW-0175">Coiled coil</keyword>
<proteinExistence type="predicted"/>
<name>A0A250XLH9_9CHLO</name>
<comment type="caution">
    <text evidence="2">The sequence shown here is derived from an EMBL/GenBank/DDBJ whole genome shotgun (WGS) entry which is preliminary data.</text>
</comment>